<sequence length="198" mass="21406">MKIIFKNHKLGPLTLLGAVFIASGGLRLAVQDVALIADASTQNAAGAQHEQQGKPEQCQTDEDLQRVLDALLEREELVAISEKQIKQRLSAVAMMEGEAQDRLKEAELAEENLQKTMTLSQAIAEDDLARLTSVYERMKPKSAAALFQEMQPEFAAGFIARMKPDSAAAVLASLDARSAYAISVVLAGRNANAGKIEE</sequence>
<dbReference type="InterPro" id="IPR038076">
    <property type="entry name" value="MgtE_N_sf"/>
</dbReference>
<reference evidence="3" key="1">
    <citation type="submission" date="2018-03" db="EMBL/GenBank/DDBJ databases">
        <authorList>
            <person name="Rodrigo-Torres L."/>
            <person name="Arahal R. D."/>
            <person name="Lucena T."/>
        </authorList>
    </citation>
    <scope>NUCLEOTIDE SEQUENCE [LARGE SCALE GENOMIC DNA]</scope>
    <source>
        <strain evidence="3">CECT 8871</strain>
    </source>
</reference>
<evidence type="ECO:0000313" key="3">
    <source>
        <dbReference type="Proteomes" id="UP000244904"/>
    </source>
</evidence>
<gene>
    <name evidence="2" type="ORF">PRI8871_02921</name>
</gene>
<feature type="domain" description="Magnesium transporter MgtE intracellular" evidence="1">
    <location>
        <begin position="131"/>
        <end position="179"/>
    </location>
</feature>
<dbReference type="OrthoDB" id="9791432at2"/>
<name>A0A2R8AYJ1_9RHOB</name>
<dbReference type="EMBL" id="OMOJ01000007">
    <property type="protein sequence ID" value="SPF81103.1"/>
    <property type="molecule type" value="Genomic_DNA"/>
</dbReference>
<dbReference type="AlphaFoldDB" id="A0A2R8AYJ1"/>
<proteinExistence type="predicted"/>
<protein>
    <recommendedName>
        <fullName evidence="1">Magnesium transporter MgtE intracellular domain-containing protein</fullName>
    </recommendedName>
</protein>
<dbReference type="Proteomes" id="UP000244904">
    <property type="component" value="Unassembled WGS sequence"/>
</dbReference>
<dbReference type="SUPFAM" id="SSF158791">
    <property type="entry name" value="MgtE N-terminal domain-like"/>
    <property type="match status" value="1"/>
</dbReference>
<keyword evidence="3" id="KW-1185">Reference proteome</keyword>
<evidence type="ECO:0000313" key="2">
    <source>
        <dbReference type="EMBL" id="SPF81103.1"/>
    </source>
</evidence>
<dbReference type="InterPro" id="IPR006668">
    <property type="entry name" value="Mg_transptr_MgtE_intracell_dom"/>
</dbReference>
<dbReference type="Gene3D" id="1.25.60.10">
    <property type="entry name" value="MgtE N-terminal domain-like"/>
    <property type="match status" value="1"/>
</dbReference>
<dbReference type="RefSeq" id="WP_108886964.1">
    <property type="nucleotide sequence ID" value="NZ_OMOJ01000007.1"/>
</dbReference>
<evidence type="ECO:0000259" key="1">
    <source>
        <dbReference type="Pfam" id="PF03448"/>
    </source>
</evidence>
<organism evidence="2 3">
    <name type="scientific">Pseudoprimorskyibacter insulae</name>
    <dbReference type="NCBI Taxonomy" id="1695997"/>
    <lineage>
        <taxon>Bacteria</taxon>
        <taxon>Pseudomonadati</taxon>
        <taxon>Pseudomonadota</taxon>
        <taxon>Alphaproteobacteria</taxon>
        <taxon>Rhodobacterales</taxon>
        <taxon>Paracoccaceae</taxon>
        <taxon>Pseudoprimorskyibacter</taxon>
    </lineage>
</organism>
<dbReference type="Pfam" id="PF03448">
    <property type="entry name" value="MgtE_N"/>
    <property type="match status" value="1"/>
</dbReference>
<accession>A0A2R8AYJ1</accession>